<keyword evidence="3" id="KW-0680">Restriction system</keyword>
<dbReference type="GO" id="GO:0003886">
    <property type="term" value="F:DNA (cytosine-5-)-methyltransferase activity"/>
    <property type="evidence" value="ECO:0007669"/>
    <property type="project" value="UniProtKB-EC"/>
</dbReference>
<comment type="caution">
    <text evidence="6">The sequence shown here is derived from an EMBL/GenBank/DDBJ whole genome shotgun (WGS) entry which is preliminary data.</text>
</comment>
<dbReference type="Gene3D" id="3.90.120.30">
    <property type="match status" value="1"/>
</dbReference>
<gene>
    <name evidence="6" type="ORF">FEA53_11060</name>
    <name evidence="5" type="ORF">FEB89_11005</name>
</gene>
<evidence type="ECO:0000313" key="5">
    <source>
        <dbReference type="EMBL" id="TRB35523.1"/>
    </source>
</evidence>
<dbReference type="Proteomes" id="UP000315164">
    <property type="component" value="Unassembled WGS sequence"/>
</dbReference>
<keyword evidence="1" id="KW-0489">Methyltransferase</keyword>
<accession>A0A547A655</accession>
<dbReference type="EMBL" id="VAJB01000029">
    <property type="protein sequence ID" value="TRB73024.1"/>
    <property type="molecule type" value="Genomic_DNA"/>
</dbReference>
<comment type="catalytic activity">
    <reaction evidence="4">
        <text>a 2'-deoxycytidine in DNA + S-adenosyl-L-methionine = a 5-methyl-2'-deoxycytidine in DNA + S-adenosyl-L-homocysteine + H(+)</text>
        <dbReference type="Rhea" id="RHEA:13681"/>
        <dbReference type="Rhea" id="RHEA-COMP:11369"/>
        <dbReference type="Rhea" id="RHEA-COMP:11370"/>
        <dbReference type="ChEBI" id="CHEBI:15378"/>
        <dbReference type="ChEBI" id="CHEBI:57856"/>
        <dbReference type="ChEBI" id="CHEBI:59789"/>
        <dbReference type="ChEBI" id="CHEBI:85452"/>
        <dbReference type="ChEBI" id="CHEBI:85454"/>
        <dbReference type="EC" id="2.1.1.37"/>
    </reaction>
</comment>
<name>A0A547A655_MANHA</name>
<dbReference type="Proteomes" id="UP000318394">
    <property type="component" value="Unassembled WGS sequence"/>
</dbReference>
<keyword evidence="8" id="KW-1185">Reference proteome</keyword>
<dbReference type="SUPFAM" id="SSF53335">
    <property type="entry name" value="S-adenosyl-L-methionine-dependent methyltransferases"/>
    <property type="match status" value="1"/>
</dbReference>
<dbReference type="Pfam" id="PF00145">
    <property type="entry name" value="DNA_methylase"/>
    <property type="match status" value="1"/>
</dbReference>
<dbReference type="GO" id="GO:0032259">
    <property type="term" value="P:methylation"/>
    <property type="evidence" value="ECO:0007669"/>
    <property type="project" value="UniProtKB-KW"/>
</dbReference>
<keyword evidence="2" id="KW-0808">Transferase</keyword>
<evidence type="ECO:0000256" key="2">
    <source>
        <dbReference type="ARBA" id="ARBA00022679"/>
    </source>
</evidence>
<dbReference type="InterPro" id="IPR001525">
    <property type="entry name" value="C5_MeTfrase"/>
</dbReference>
<sequence length="198" mass="21348">MPLSITANLTKAVQLKHQGEALSGGSETLVVHGTQDPIISQNKAHCLGRNNGQENVLFEVKGAEAVRISEIQDKTPTLKARMGTGGNNIPCIALAGNTIGRQPQNDGNGNVFDESGVSYMLTRTDVHAVSAGTTIRKLTPTECERLQGFPDGWTKITYRGKSAEECPDSPRYKAIGNSMCTNVMKWIGERLSAYLTSQ</sequence>
<evidence type="ECO:0000256" key="4">
    <source>
        <dbReference type="ARBA" id="ARBA00047422"/>
    </source>
</evidence>
<dbReference type="AlphaFoldDB" id="A0A547A655"/>
<dbReference type="EMBL" id="VAJI01000029">
    <property type="protein sequence ID" value="TRB35523.1"/>
    <property type="molecule type" value="Genomic_DNA"/>
</dbReference>
<dbReference type="GO" id="GO:0009307">
    <property type="term" value="P:DNA restriction-modification system"/>
    <property type="evidence" value="ECO:0007669"/>
    <property type="project" value="UniProtKB-KW"/>
</dbReference>
<proteinExistence type="predicted"/>
<evidence type="ECO:0000313" key="8">
    <source>
        <dbReference type="Proteomes" id="UP000318394"/>
    </source>
</evidence>
<evidence type="ECO:0000313" key="7">
    <source>
        <dbReference type="Proteomes" id="UP000315164"/>
    </source>
</evidence>
<reference evidence="7 8" key="1">
    <citation type="journal article" date="2019" name="Vet. Microbiol.">
        <title>Genetic characterization of susceptible and multi-drug resistant Mannheimia haemolytica isolated from high-risk stocker calves prior to and after antimicrobial metaphylaxis.</title>
        <authorList>
            <person name="Snyder E.R."/>
            <person name="Alvarez-Narvaez S."/>
            <person name="Credille B.C."/>
        </authorList>
    </citation>
    <scope>NUCLEOTIDE SEQUENCE [LARGE SCALE GENOMIC DNA]</scope>
    <source>
        <strain evidence="6 7">UGA-R5-128-1</strain>
        <strain evidence="5 8">UGA-R7-163-1</strain>
    </source>
</reference>
<dbReference type="InterPro" id="IPR029063">
    <property type="entry name" value="SAM-dependent_MTases_sf"/>
</dbReference>
<protein>
    <submittedName>
        <fullName evidence="6">Uncharacterized protein</fullName>
    </submittedName>
</protein>
<evidence type="ECO:0000313" key="6">
    <source>
        <dbReference type="EMBL" id="TRB73024.1"/>
    </source>
</evidence>
<organism evidence="6 7">
    <name type="scientific">Mannheimia haemolytica</name>
    <name type="common">Pasteurella haemolytica</name>
    <dbReference type="NCBI Taxonomy" id="75985"/>
    <lineage>
        <taxon>Bacteria</taxon>
        <taxon>Pseudomonadati</taxon>
        <taxon>Pseudomonadota</taxon>
        <taxon>Gammaproteobacteria</taxon>
        <taxon>Pasteurellales</taxon>
        <taxon>Pasteurellaceae</taxon>
        <taxon>Mannheimia</taxon>
    </lineage>
</organism>
<dbReference type="OrthoDB" id="9813719at2"/>
<evidence type="ECO:0000256" key="3">
    <source>
        <dbReference type="ARBA" id="ARBA00022747"/>
    </source>
</evidence>
<evidence type="ECO:0000256" key="1">
    <source>
        <dbReference type="ARBA" id="ARBA00022603"/>
    </source>
</evidence>